<organism evidence="1">
    <name type="scientific">Salmonella enterica</name>
    <name type="common">Salmonella choleraesuis</name>
    <dbReference type="NCBI Taxonomy" id="28901"/>
    <lineage>
        <taxon>Bacteria</taxon>
        <taxon>Pseudomonadati</taxon>
        <taxon>Pseudomonadota</taxon>
        <taxon>Gammaproteobacteria</taxon>
        <taxon>Enterobacterales</taxon>
        <taxon>Enterobacteriaceae</taxon>
        <taxon>Salmonella</taxon>
    </lineage>
</organism>
<sequence length="85" mass="9555">MDKQAWKQKAYEVVVNVAKTNQEFTPDEVWAAGLEKPEEARALGGVMARARREGLIEKTGRVRPTTQPESHATDVTIWQSNIFEG</sequence>
<evidence type="ECO:0000313" key="1">
    <source>
        <dbReference type="EMBL" id="OHJ48388.1"/>
    </source>
</evidence>
<comment type="caution">
    <text evidence="1">The sequence shown here is derived from an EMBL/GenBank/DDBJ whole genome shotgun (WGS) entry which is preliminary data.</text>
</comment>
<dbReference type="Proteomes" id="UP000866740">
    <property type="component" value="Unassembled WGS sequence"/>
</dbReference>
<dbReference type="AlphaFoldDB" id="A0A3F3J0J9"/>
<dbReference type="RefSeq" id="WP_070802556.1">
    <property type="nucleotide sequence ID" value="NZ_MLTE01000017.1"/>
</dbReference>
<dbReference type="EMBL" id="MLTE01000017">
    <property type="protein sequence ID" value="OHJ48388.1"/>
    <property type="molecule type" value="Genomic_DNA"/>
</dbReference>
<accession>A0A3F3J0J9</accession>
<gene>
    <name evidence="1" type="ORF">A7S51_21115</name>
</gene>
<reference evidence="1" key="1">
    <citation type="submission" date="2016-09" db="EMBL/GenBank/DDBJ databases">
        <title>Whole genome sequencing of Salmonella enterica.</title>
        <authorList>
            <person name="Bell R."/>
        </authorList>
    </citation>
    <scope>NUCLEOTIDE SEQUENCE [LARGE SCALE GENOMIC DNA]</scope>
    <source>
        <strain evidence="1">CFSAN044929</strain>
    </source>
</reference>
<protein>
    <submittedName>
        <fullName evidence="1">Uncharacterized protein</fullName>
    </submittedName>
</protein>
<name>A0A3F3J0J9_SALER</name>
<proteinExistence type="predicted"/>